<proteinExistence type="predicted"/>
<dbReference type="Proteomes" id="UP000594638">
    <property type="component" value="Unassembled WGS sequence"/>
</dbReference>
<dbReference type="EMBL" id="CACTIH010000709">
    <property type="protein sequence ID" value="CAA2962041.1"/>
    <property type="molecule type" value="Genomic_DNA"/>
</dbReference>
<gene>
    <name evidence="1" type="ORF">OLEA9_A030507</name>
</gene>
<name>A0A8S0Q5H6_OLEEU</name>
<organism evidence="1 2">
    <name type="scientific">Olea europaea subsp. europaea</name>
    <dbReference type="NCBI Taxonomy" id="158383"/>
    <lineage>
        <taxon>Eukaryota</taxon>
        <taxon>Viridiplantae</taxon>
        <taxon>Streptophyta</taxon>
        <taxon>Embryophyta</taxon>
        <taxon>Tracheophyta</taxon>
        <taxon>Spermatophyta</taxon>
        <taxon>Magnoliopsida</taxon>
        <taxon>eudicotyledons</taxon>
        <taxon>Gunneridae</taxon>
        <taxon>Pentapetalae</taxon>
        <taxon>asterids</taxon>
        <taxon>lamiids</taxon>
        <taxon>Lamiales</taxon>
        <taxon>Oleaceae</taxon>
        <taxon>Oleeae</taxon>
        <taxon>Olea</taxon>
    </lineage>
</organism>
<sequence>MANLSTKLAKLGGDDPSKNAFDVGATLVNHLGIQNCWSSFPRSQYIGSAYAINMAACKNMEMRSICPQGNGLKRTVDDALIIVVKADLVVNGRGKDRVNYADRSCNYGNFLAAKV</sequence>
<accession>A0A8S0Q5H6</accession>
<keyword evidence="2" id="KW-1185">Reference proteome</keyword>
<evidence type="ECO:0000313" key="2">
    <source>
        <dbReference type="Proteomes" id="UP000594638"/>
    </source>
</evidence>
<dbReference type="AlphaFoldDB" id="A0A8S0Q5H6"/>
<reference evidence="1 2" key="1">
    <citation type="submission" date="2019-12" db="EMBL/GenBank/DDBJ databases">
        <authorList>
            <person name="Alioto T."/>
            <person name="Alioto T."/>
            <person name="Gomez Garrido J."/>
        </authorList>
    </citation>
    <scope>NUCLEOTIDE SEQUENCE [LARGE SCALE GENOMIC DNA]</scope>
</reference>
<protein>
    <submittedName>
        <fullName evidence="1">Uncharacterized protein</fullName>
    </submittedName>
</protein>
<comment type="caution">
    <text evidence="1">The sequence shown here is derived from an EMBL/GenBank/DDBJ whole genome shotgun (WGS) entry which is preliminary data.</text>
</comment>
<dbReference type="Gramene" id="OE9A030507T1">
    <property type="protein sequence ID" value="OE9A030507C1"/>
    <property type="gene ID" value="OE9A030507"/>
</dbReference>
<evidence type="ECO:0000313" key="1">
    <source>
        <dbReference type="EMBL" id="CAA2962041.1"/>
    </source>
</evidence>